<dbReference type="AlphaFoldDB" id="A0A3L6FSZ2"/>
<feature type="region of interest" description="Disordered" evidence="1">
    <location>
        <begin position="208"/>
        <end position="238"/>
    </location>
</feature>
<evidence type="ECO:0000256" key="1">
    <source>
        <dbReference type="SAM" id="MobiDB-lite"/>
    </source>
</evidence>
<sequence length="286" mass="30960">MAAPTEEVQDSRHAYSADEQSKPPEPLAVASVVAAADARRGQGTAQPATRRKRQGRPRGRSAAAPAQWRPRRARASRSRWRGRPAPAAASRYWPMRRTSAVSTKSSTATATHRPPRTGRTPSAIPVFAAGRYAFEGLQVDDAIGVAQKVKSTIKSNWEDATPPMKELKFKPLDDNKGHGHPLPKFGEWDVKNPATSEGFTVIFQKARDDKKTTTGPGAGNARAGIPPAFRNGGGDGGYRPDFGDGNQYTPPKRVRAQEVGLLWLLNPSSLCCCADSKGERTVQQLK</sequence>
<feature type="domain" description="RIN4 pathogenic type III effector avirulence factor Avr cleavage site" evidence="2">
    <location>
        <begin position="178"/>
        <end position="211"/>
    </location>
</feature>
<evidence type="ECO:0000313" key="3">
    <source>
        <dbReference type="EMBL" id="PWZ38015.1"/>
    </source>
</evidence>
<accession>A0A3L6FSZ2</accession>
<feature type="compositionally biased region" description="Basic and acidic residues" evidence="1">
    <location>
        <begin position="9"/>
        <end position="22"/>
    </location>
</feature>
<feature type="compositionally biased region" description="Low complexity" evidence="1">
    <location>
        <begin position="98"/>
        <end position="111"/>
    </location>
</feature>
<name>A0A3L6FSZ2_MAIZE</name>
<feature type="compositionally biased region" description="Basic residues" evidence="1">
    <location>
        <begin position="49"/>
        <end position="59"/>
    </location>
</feature>
<dbReference type="ExpressionAtlas" id="A0A3L6FSZ2">
    <property type="expression patterns" value="baseline and differential"/>
</dbReference>
<reference evidence="3" key="1">
    <citation type="journal article" date="2018" name="Nat. Genet.">
        <title>Extensive intraspecific gene order and gene structural variations between Mo17 and other maize genomes.</title>
        <authorList>
            <person name="Sun S."/>
            <person name="Zhou Y."/>
            <person name="Chen J."/>
            <person name="Shi J."/>
            <person name="Zhao H."/>
            <person name="Zhao H."/>
            <person name="Song W."/>
            <person name="Zhang M."/>
            <person name="Cui Y."/>
            <person name="Dong X."/>
            <person name="Liu H."/>
            <person name="Ma X."/>
            <person name="Jiao Y."/>
            <person name="Wang B."/>
            <person name="Wei X."/>
            <person name="Stein J.C."/>
            <person name="Glaubitz J.C."/>
            <person name="Lu F."/>
            <person name="Yu G."/>
            <person name="Liang C."/>
            <person name="Fengler K."/>
            <person name="Li B."/>
            <person name="Rafalski A."/>
            <person name="Schnable P.S."/>
            <person name="Ware D.H."/>
            <person name="Buckler E.S."/>
            <person name="Lai J."/>
        </authorList>
    </citation>
    <scope>NUCLEOTIDE SEQUENCE [LARGE SCALE GENOMIC DNA]</scope>
    <source>
        <tissue evidence="3">Seedling</tissue>
    </source>
</reference>
<feature type="region of interest" description="Disordered" evidence="1">
    <location>
        <begin position="1"/>
        <end position="123"/>
    </location>
</feature>
<dbReference type="EMBL" id="NCVQ01000003">
    <property type="protein sequence ID" value="PWZ38015.1"/>
    <property type="molecule type" value="Genomic_DNA"/>
</dbReference>
<protein>
    <recommendedName>
        <fullName evidence="2">RIN4 pathogenic type III effector avirulence factor Avr cleavage site domain-containing protein</fullName>
    </recommendedName>
</protein>
<evidence type="ECO:0000259" key="2">
    <source>
        <dbReference type="Pfam" id="PF05627"/>
    </source>
</evidence>
<dbReference type="Proteomes" id="UP000251960">
    <property type="component" value="Chromosome 2"/>
</dbReference>
<dbReference type="InterPro" id="IPR040387">
    <property type="entry name" value="RIN4/NOI4"/>
</dbReference>
<dbReference type="InterPro" id="IPR008700">
    <property type="entry name" value="TypeIII_avirulence_cleave"/>
</dbReference>
<dbReference type="PANTHER" id="PTHR33159:SF93">
    <property type="entry name" value="PROTEIN NOI4"/>
    <property type="match status" value="1"/>
</dbReference>
<feature type="compositionally biased region" description="Basic residues" evidence="1">
    <location>
        <begin position="69"/>
        <end position="82"/>
    </location>
</feature>
<comment type="caution">
    <text evidence="3">The sequence shown here is derived from an EMBL/GenBank/DDBJ whole genome shotgun (WGS) entry which is preliminary data.</text>
</comment>
<dbReference type="PANTHER" id="PTHR33159">
    <property type="entry name" value="RPM1-INTERACTING PROTEIN 4 (RIN4) FAMILY PROTEIN"/>
    <property type="match status" value="1"/>
</dbReference>
<dbReference type="Pfam" id="PF05627">
    <property type="entry name" value="AvrRpt-cleavage"/>
    <property type="match status" value="1"/>
</dbReference>
<gene>
    <name evidence="3" type="ORF">Zm00014a_028762</name>
</gene>
<organism evidence="3">
    <name type="scientific">Zea mays</name>
    <name type="common">Maize</name>
    <dbReference type="NCBI Taxonomy" id="4577"/>
    <lineage>
        <taxon>Eukaryota</taxon>
        <taxon>Viridiplantae</taxon>
        <taxon>Streptophyta</taxon>
        <taxon>Embryophyta</taxon>
        <taxon>Tracheophyta</taxon>
        <taxon>Spermatophyta</taxon>
        <taxon>Magnoliopsida</taxon>
        <taxon>Liliopsida</taxon>
        <taxon>Poales</taxon>
        <taxon>Poaceae</taxon>
        <taxon>PACMAD clade</taxon>
        <taxon>Panicoideae</taxon>
        <taxon>Andropogonodae</taxon>
        <taxon>Andropogoneae</taxon>
        <taxon>Tripsacinae</taxon>
        <taxon>Zea</taxon>
    </lineage>
</organism>
<proteinExistence type="predicted"/>